<organism evidence="1 2">
    <name type="scientific">Actinomadura darangshiensis</name>
    <dbReference type="NCBI Taxonomy" id="705336"/>
    <lineage>
        <taxon>Bacteria</taxon>
        <taxon>Bacillati</taxon>
        <taxon>Actinomycetota</taxon>
        <taxon>Actinomycetes</taxon>
        <taxon>Streptosporangiales</taxon>
        <taxon>Thermomonosporaceae</taxon>
        <taxon>Actinomadura</taxon>
    </lineage>
</organism>
<evidence type="ECO:0000313" key="2">
    <source>
        <dbReference type="Proteomes" id="UP000295578"/>
    </source>
</evidence>
<name>A0A4R5B879_9ACTN</name>
<dbReference type="AlphaFoldDB" id="A0A4R5B879"/>
<reference evidence="1 2" key="1">
    <citation type="submission" date="2019-03" db="EMBL/GenBank/DDBJ databases">
        <title>Draft genome sequences of novel Actinobacteria.</title>
        <authorList>
            <person name="Sahin N."/>
            <person name="Ay H."/>
            <person name="Saygin H."/>
        </authorList>
    </citation>
    <scope>NUCLEOTIDE SEQUENCE [LARGE SCALE GENOMIC DNA]</scope>
    <source>
        <strain evidence="1 2">DSM 45941</strain>
    </source>
</reference>
<protein>
    <submittedName>
        <fullName evidence="1">Uncharacterized protein</fullName>
    </submittedName>
</protein>
<dbReference type="OrthoDB" id="3471100at2"/>
<proteinExistence type="predicted"/>
<gene>
    <name evidence="1" type="ORF">E1293_17130</name>
</gene>
<sequence>MFFRRTKRDPAESRTKPGDGMLLLSGDWTADIWDRKPIRVPAAPDVGTFLGQRPMPSLWPDDREFNDFYADGGDEVLRRLWIMALFHHPERDVVVQTLRSPHLESVSVHAVPVADLVIDSPVAEEAAEAVWRMTDDAVTVVLNVVLNRGLVASGHSPAQADRAIELLRSTCPADRLAFFEAEAVDEFERTAQRLVELTSAAERGYGGLGAEERERWHRLAYVDGLIDGGPPPEGFAERVEIRAIGHRLNEEGGFPLMRSVAERAGQLSDRRMAERRLNMHWNHIGEWMS</sequence>
<dbReference type="EMBL" id="SMKY01000068">
    <property type="protein sequence ID" value="TDD82171.1"/>
    <property type="molecule type" value="Genomic_DNA"/>
</dbReference>
<evidence type="ECO:0000313" key="1">
    <source>
        <dbReference type="EMBL" id="TDD82171.1"/>
    </source>
</evidence>
<accession>A0A4R5B879</accession>
<comment type="caution">
    <text evidence="1">The sequence shown here is derived from an EMBL/GenBank/DDBJ whole genome shotgun (WGS) entry which is preliminary data.</text>
</comment>
<dbReference type="RefSeq" id="WP_132198407.1">
    <property type="nucleotide sequence ID" value="NZ_SMKY01000068.1"/>
</dbReference>
<keyword evidence="2" id="KW-1185">Reference proteome</keyword>
<dbReference type="Proteomes" id="UP000295578">
    <property type="component" value="Unassembled WGS sequence"/>
</dbReference>